<feature type="transmembrane region" description="Helical" evidence="5">
    <location>
        <begin position="301"/>
        <end position="320"/>
    </location>
</feature>
<feature type="transmembrane region" description="Helical" evidence="5">
    <location>
        <begin position="162"/>
        <end position="184"/>
    </location>
</feature>
<feature type="transmembrane region" description="Helical" evidence="5">
    <location>
        <begin position="131"/>
        <end position="150"/>
    </location>
</feature>
<dbReference type="STRING" id="649638.Trad_2974"/>
<dbReference type="GO" id="GO:0048038">
    <property type="term" value="F:quinone binding"/>
    <property type="evidence" value="ECO:0007669"/>
    <property type="project" value="UniProtKB-KW"/>
</dbReference>
<dbReference type="HOGENOM" id="CLU_007100_1_5_0"/>
<dbReference type="AlphaFoldDB" id="D7CWB8"/>
<dbReference type="HAMAP" id="MF_00445">
    <property type="entry name" value="NDH1_NuoN_1"/>
    <property type="match status" value="1"/>
</dbReference>
<evidence type="ECO:0000256" key="5">
    <source>
        <dbReference type="HAMAP-Rule" id="MF_00445"/>
    </source>
</evidence>
<sequence>MIDINWLTLAPPLALLVTACIGIVFGIGFRSTRPTALLSLVGVGVAFLFTVLLLGRSGAGETLSSFGLRYLADQAALTFNVVILLGTALTLFMSYTYLGRARLEHAEFYPLVLLSATGAMVMAAAGDFITLLLGLEILSLAVYVLSAWRQGVRESEEAGMKYFLLGAFASAFLIYGIALMYGATGHFTYAGVVALLSAEGFDQPLLAALGGVFILAGLAFKAAFAPFHQWAPDVYTGAPTPVTAFMSVVVKAAAFAALLRVFATVFPALGAVVPVIFAVLVGLTMVIGNLSALVQRSVKRMLAYSAVAHAGYLGLAVLAAGQGANSGAQAVVWYLLAYTLMNAGALAVMTLITDPNDHGDDLERLAGLGRTRPYLAALMAVFMLSLAGIPPLAGFVGKVLVFQAAIQAGYLELAVLGIVTSIVAVVYYFRVVGAMYFREAEYEPQRARSQMTNVALGVAALGTVLLGLLPGWWYGWLSVGGPLLAGF</sequence>
<accession>D7CWB8</accession>
<feature type="domain" description="NADH:quinone oxidoreductase/Mrp antiporter transmembrane" evidence="7">
    <location>
        <begin position="125"/>
        <end position="422"/>
    </location>
</feature>
<keyword evidence="5" id="KW-1278">Translocase</keyword>
<protein>
    <recommendedName>
        <fullName evidence="5">NADH-quinone oxidoreductase subunit N</fullName>
        <ecNumber evidence="5">7.1.1.-</ecNumber>
    </recommendedName>
    <alternativeName>
        <fullName evidence="5">NADH dehydrogenase I subunit N</fullName>
    </alternativeName>
    <alternativeName>
        <fullName evidence="5">NDH-1 subunit N</fullName>
    </alternativeName>
</protein>
<dbReference type="NCBIfam" id="TIGR01770">
    <property type="entry name" value="NDH_I_N"/>
    <property type="match status" value="1"/>
</dbReference>
<keyword evidence="2 5" id="KW-0812">Transmembrane</keyword>
<dbReference type="GO" id="GO:0012505">
    <property type="term" value="C:endomembrane system"/>
    <property type="evidence" value="ECO:0007669"/>
    <property type="project" value="UniProtKB-SubCell"/>
</dbReference>
<reference evidence="9" key="1">
    <citation type="submission" date="2010-05" db="EMBL/GenBank/DDBJ databases">
        <title>The complete genome of Truepera radiovictris DSM 17093.</title>
        <authorList>
            <consortium name="US DOE Joint Genome Institute (JGI-PGF)"/>
            <person name="Lucas S."/>
            <person name="Copeland A."/>
            <person name="Lapidus A."/>
            <person name="Glavina del Rio T."/>
            <person name="Dalin E."/>
            <person name="Tice H."/>
            <person name="Bruce D."/>
            <person name="Goodwin L."/>
            <person name="Pitluck S."/>
            <person name="Kyrpides N."/>
            <person name="Mavromatis K."/>
            <person name="Ovchinnikova G."/>
            <person name="Munk A.C."/>
            <person name="Detter J.C."/>
            <person name="Han C."/>
            <person name="Tapia R."/>
            <person name="Land M."/>
            <person name="Hauser L."/>
            <person name="Markowitz V."/>
            <person name="Cheng J.-F."/>
            <person name="Hugenholtz P."/>
            <person name="Woyke T."/>
            <person name="Wu D."/>
            <person name="Tindall B."/>
            <person name="Pomrenke H.G."/>
            <person name="Brambilla E."/>
            <person name="Klenk H.-P."/>
            <person name="Eisen J.A."/>
        </authorList>
    </citation>
    <scope>NUCLEOTIDE SEQUENCE [LARGE SCALE GENOMIC DNA]</scope>
    <source>
        <strain evidence="9">DSM 17093 / CIP 108686 / LMG 22925 / RQ-24</strain>
    </source>
</reference>
<dbReference type="GO" id="GO:0008137">
    <property type="term" value="F:NADH dehydrogenase (ubiquinone) activity"/>
    <property type="evidence" value="ECO:0007669"/>
    <property type="project" value="InterPro"/>
</dbReference>
<feature type="transmembrane region" description="Helical" evidence="5">
    <location>
        <begin position="6"/>
        <end position="29"/>
    </location>
</feature>
<evidence type="ECO:0000256" key="3">
    <source>
        <dbReference type="ARBA" id="ARBA00022989"/>
    </source>
</evidence>
<dbReference type="OrthoDB" id="9811718at2"/>
<dbReference type="Pfam" id="PF00361">
    <property type="entry name" value="Proton_antipo_M"/>
    <property type="match status" value="1"/>
</dbReference>
<keyword evidence="4 5" id="KW-0472">Membrane</keyword>
<keyword evidence="5" id="KW-0520">NAD</keyword>
<evidence type="ECO:0000313" key="8">
    <source>
        <dbReference type="EMBL" id="ADI16068.1"/>
    </source>
</evidence>
<feature type="transmembrane region" description="Helical" evidence="5">
    <location>
        <begin position="36"/>
        <end position="55"/>
    </location>
</feature>
<dbReference type="eggNOG" id="COG1007">
    <property type="taxonomic scope" value="Bacteria"/>
</dbReference>
<reference evidence="8 9" key="2">
    <citation type="journal article" date="2011" name="Stand. Genomic Sci.">
        <title>Complete genome sequence of Truepera radiovictrix type strain (RQ-24).</title>
        <authorList>
            <person name="Ivanova N."/>
            <person name="Rohde C."/>
            <person name="Munk C."/>
            <person name="Nolan M."/>
            <person name="Lucas S."/>
            <person name="Del Rio T.G."/>
            <person name="Tice H."/>
            <person name="Deshpande S."/>
            <person name="Cheng J.F."/>
            <person name="Tapia R."/>
            <person name="Han C."/>
            <person name="Goodwin L."/>
            <person name="Pitluck S."/>
            <person name="Liolios K."/>
            <person name="Mavromatis K."/>
            <person name="Mikhailova N."/>
            <person name="Pati A."/>
            <person name="Chen A."/>
            <person name="Palaniappan K."/>
            <person name="Land M."/>
            <person name="Hauser L."/>
            <person name="Chang Y.J."/>
            <person name="Jeffries C.D."/>
            <person name="Brambilla E."/>
            <person name="Rohde M."/>
            <person name="Goker M."/>
            <person name="Tindall B.J."/>
            <person name="Woyke T."/>
            <person name="Bristow J."/>
            <person name="Eisen J.A."/>
            <person name="Markowitz V."/>
            <person name="Hugenholtz P."/>
            <person name="Kyrpides N.C."/>
            <person name="Klenk H.P."/>
            <person name="Lapidus A."/>
        </authorList>
    </citation>
    <scope>NUCLEOTIDE SEQUENCE [LARGE SCALE GENOMIC DNA]</scope>
    <source>
        <strain evidence="9">DSM 17093 / CIP 108686 / LMG 22925 / RQ-24</strain>
    </source>
</reference>
<dbReference type="GO" id="GO:0005886">
    <property type="term" value="C:plasma membrane"/>
    <property type="evidence" value="ECO:0007669"/>
    <property type="project" value="UniProtKB-SubCell"/>
</dbReference>
<evidence type="ECO:0000256" key="6">
    <source>
        <dbReference type="RuleBase" id="RU000320"/>
    </source>
</evidence>
<comment type="catalytic activity">
    <reaction evidence="5">
        <text>a quinone + NADH + 5 H(+)(in) = a quinol + NAD(+) + 4 H(+)(out)</text>
        <dbReference type="Rhea" id="RHEA:57888"/>
        <dbReference type="ChEBI" id="CHEBI:15378"/>
        <dbReference type="ChEBI" id="CHEBI:24646"/>
        <dbReference type="ChEBI" id="CHEBI:57540"/>
        <dbReference type="ChEBI" id="CHEBI:57945"/>
        <dbReference type="ChEBI" id="CHEBI:132124"/>
    </reaction>
</comment>
<comment type="similarity">
    <text evidence="5">Belongs to the complex I subunit 2 family.</text>
</comment>
<feature type="transmembrane region" description="Helical" evidence="5">
    <location>
        <begin position="332"/>
        <end position="353"/>
    </location>
</feature>
<evidence type="ECO:0000256" key="2">
    <source>
        <dbReference type="ARBA" id="ARBA00022692"/>
    </source>
</evidence>
<dbReference type="InterPro" id="IPR010096">
    <property type="entry name" value="NADH-Q_OxRdtase_suN/2"/>
</dbReference>
<gene>
    <name evidence="5" type="primary">nuoN</name>
    <name evidence="8" type="ordered locus">Trad_2974</name>
</gene>
<keyword evidence="3 5" id="KW-1133">Transmembrane helix</keyword>
<keyword evidence="9" id="KW-1185">Reference proteome</keyword>
<evidence type="ECO:0000256" key="1">
    <source>
        <dbReference type="ARBA" id="ARBA00004127"/>
    </source>
</evidence>
<feature type="transmembrane region" description="Helical" evidence="5">
    <location>
        <begin position="454"/>
        <end position="474"/>
    </location>
</feature>
<keyword evidence="5" id="KW-0874">Quinone</keyword>
<dbReference type="EC" id="7.1.1.-" evidence="5"/>
<feature type="transmembrane region" description="Helical" evidence="5">
    <location>
        <begin position="413"/>
        <end position="433"/>
    </location>
</feature>
<comment type="function">
    <text evidence="5">NDH-1 shuttles electrons from NADH, via FMN and iron-sulfur (Fe-S) centers, to quinones in the respiratory chain. The immediate electron acceptor for the enzyme in this species is believed to be a menaquinone. Couples the redox reaction to proton translocation (for every two electrons transferred, four hydrogen ions are translocated across the cytoplasmic membrane), and thus conserves the redox energy in a proton gradient.</text>
</comment>
<dbReference type="Proteomes" id="UP000000379">
    <property type="component" value="Chromosome"/>
</dbReference>
<keyword evidence="5" id="KW-0813">Transport</keyword>
<dbReference type="RefSeq" id="WP_013179427.1">
    <property type="nucleotide sequence ID" value="NC_014221.1"/>
</dbReference>
<dbReference type="GO" id="GO:0042773">
    <property type="term" value="P:ATP synthesis coupled electron transport"/>
    <property type="evidence" value="ECO:0007669"/>
    <property type="project" value="InterPro"/>
</dbReference>
<evidence type="ECO:0000256" key="4">
    <source>
        <dbReference type="ARBA" id="ARBA00023136"/>
    </source>
</evidence>
<name>D7CWB8_TRURR</name>
<feature type="transmembrane region" description="Helical" evidence="5">
    <location>
        <begin position="374"/>
        <end position="393"/>
    </location>
</feature>
<comment type="subunit">
    <text evidence="5">NDH-1 is composed of 15 different subunits. Subunits NuoA, H, J, K, L, M, N constitute the membrane sector of the complex.</text>
</comment>
<keyword evidence="5" id="KW-1003">Cell membrane</keyword>
<dbReference type="GO" id="GO:0050136">
    <property type="term" value="F:NADH dehydrogenase (quinone) (non-electrogenic) activity"/>
    <property type="evidence" value="ECO:0007669"/>
    <property type="project" value="UniProtKB-UniRule"/>
</dbReference>
<dbReference type="PANTHER" id="PTHR22773">
    <property type="entry name" value="NADH DEHYDROGENASE"/>
    <property type="match status" value="1"/>
</dbReference>
<dbReference type="InterPro" id="IPR001750">
    <property type="entry name" value="ND/Mrp_TM"/>
</dbReference>
<feature type="transmembrane region" description="Helical" evidence="5">
    <location>
        <begin position="269"/>
        <end position="294"/>
    </location>
</feature>
<evidence type="ECO:0000259" key="7">
    <source>
        <dbReference type="Pfam" id="PF00361"/>
    </source>
</evidence>
<feature type="transmembrane region" description="Helical" evidence="5">
    <location>
        <begin position="244"/>
        <end position="263"/>
    </location>
</feature>
<feature type="transmembrane region" description="Helical" evidence="5">
    <location>
        <begin position="204"/>
        <end position="224"/>
    </location>
</feature>
<evidence type="ECO:0000313" key="9">
    <source>
        <dbReference type="Proteomes" id="UP000000379"/>
    </source>
</evidence>
<feature type="transmembrane region" description="Helical" evidence="5">
    <location>
        <begin position="75"/>
        <end position="96"/>
    </location>
</feature>
<comment type="subcellular location">
    <subcellularLocation>
        <location evidence="5">Cell membrane</location>
        <topology evidence="5">Multi-pass membrane protein</topology>
    </subcellularLocation>
    <subcellularLocation>
        <location evidence="1">Endomembrane system</location>
        <topology evidence="1">Multi-pass membrane protein</topology>
    </subcellularLocation>
    <subcellularLocation>
        <location evidence="6">Membrane</location>
        <topology evidence="6">Multi-pass membrane protein</topology>
    </subcellularLocation>
</comment>
<dbReference type="EMBL" id="CP002049">
    <property type="protein sequence ID" value="ADI16068.1"/>
    <property type="molecule type" value="Genomic_DNA"/>
</dbReference>
<dbReference type="KEGG" id="tra:Trad_2974"/>
<proteinExistence type="inferred from homology"/>
<organism evidence="8 9">
    <name type="scientific">Truepera radiovictrix (strain DSM 17093 / CIP 108686 / LMG 22925 / RQ-24)</name>
    <dbReference type="NCBI Taxonomy" id="649638"/>
    <lineage>
        <taxon>Bacteria</taxon>
        <taxon>Thermotogati</taxon>
        <taxon>Deinococcota</taxon>
        <taxon>Deinococci</taxon>
        <taxon>Trueperales</taxon>
        <taxon>Trueperaceae</taxon>
        <taxon>Truepera</taxon>
    </lineage>
</organism>